<sequence length="66" mass="6681">MIDDDGVHPRSTEPVEGGAGTPPPEQGSPTPSDAESEKGGDDDQAEPQPASNHNPLAPPVNIEPGS</sequence>
<dbReference type="Proteomes" id="UP000325933">
    <property type="component" value="Unassembled WGS sequence"/>
</dbReference>
<reference evidence="4 5" key="1">
    <citation type="submission" date="2019-09" db="EMBL/GenBank/DDBJ databases">
        <authorList>
            <person name="Feng G."/>
        </authorList>
    </citation>
    <scope>NUCLEOTIDE SEQUENCE [LARGE SCALE GENOMIC DNA]</scope>
    <source>
        <strain evidence="3 4">KACC 19283</strain>
        <strain evidence="2 5">KACC 19284</strain>
    </source>
</reference>
<feature type="compositionally biased region" description="Basic and acidic residues" evidence="1">
    <location>
        <begin position="1"/>
        <end position="13"/>
    </location>
</feature>
<name>A0A5J5I2Z8_9SPHN</name>
<dbReference type="EMBL" id="VYQA01000008">
    <property type="protein sequence ID" value="KAA9029240.1"/>
    <property type="molecule type" value="Genomic_DNA"/>
</dbReference>
<accession>A0A5J5I2Z8</accession>
<evidence type="ECO:0000313" key="2">
    <source>
        <dbReference type="EMBL" id="KAA9015277.1"/>
    </source>
</evidence>
<keyword evidence="5" id="KW-1185">Reference proteome</keyword>
<dbReference type="Proteomes" id="UP000326364">
    <property type="component" value="Unassembled WGS sequence"/>
</dbReference>
<dbReference type="EMBL" id="VYQB01000010">
    <property type="protein sequence ID" value="KAA9015277.1"/>
    <property type="molecule type" value="Genomic_DNA"/>
</dbReference>
<organism evidence="3 4">
    <name type="scientific">Sphingobium limneticum</name>
    <dbReference type="NCBI Taxonomy" id="1007511"/>
    <lineage>
        <taxon>Bacteria</taxon>
        <taxon>Pseudomonadati</taxon>
        <taxon>Pseudomonadota</taxon>
        <taxon>Alphaproteobacteria</taxon>
        <taxon>Sphingomonadales</taxon>
        <taxon>Sphingomonadaceae</taxon>
        <taxon>Sphingobium</taxon>
    </lineage>
</organism>
<gene>
    <name evidence="3" type="ORF">F4U95_11955</name>
    <name evidence="2" type="ORF">F4U96_13785</name>
</gene>
<dbReference type="AlphaFoldDB" id="A0A5J5I2Z8"/>
<evidence type="ECO:0000256" key="1">
    <source>
        <dbReference type="SAM" id="MobiDB-lite"/>
    </source>
</evidence>
<dbReference type="RefSeq" id="WP_120251131.1">
    <property type="nucleotide sequence ID" value="NZ_JBNNIY010000008.1"/>
</dbReference>
<proteinExistence type="predicted"/>
<evidence type="ECO:0000313" key="3">
    <source>
        <dbReference type="EMBL" id="KAA9029240.1"/>
    </source>
</evidence>
<comment type="caution">
    <text evidence="3">The sequence shown here is derived from an EMBL/GenBank/DDBJ whole genome shotgun (WGS) entry which is preliminary data.</text>
</comment>
<feature type="region of interest" description="Disordered" evidence="1">
    <location>
        <begin position="1"/>
        <end position="66"/>
    </location>
</feature>
<evidence type="ECO:0000313" key="4">
    <source>
        <dbReference type="Proteomes" id="UP000325933"/>
    </source>
</evidence>
<evidence type="ECO:0000313" key="5">
    <source>
        <dbReference type="Proteomes" id="UP000326364"/>
    </source>
</evidence>
<protein>
    <submittedName>
        <fullName evidence="3">Uncharacterized protein</fullName>
    </submittedName>
</protein>